<protein>
    <submittedName>
        <fullName evidence="1">Uncharacterized protein</fullName>
    </submittedName>
</protein>
<reference evidence="1 2" key="1">
    <citation type="submission" date="2018-02" db="EMBL/GenBank/DDBJ databases">
        <title>Acetobacter orientalis genome.</title>
        <authorList>
            <person name="Nakashima N."/>
            <person name="Tamura T."/>
        </authorList>
    </citation>
    <scope>NUCLEOTIDE SEQUENCE [LARGE SCALE GENOMIC DNA]</scope>
    <source>
        <strain evidence="1 2">FAN1</strain>
    </source>
</reference>
<dbReference type="EMBL" id="AP018515">
    <property type="protein sequence ID" value="BBC80228.1"/>
    <property type="molecule type" value="Genomic_DNA"/>
</dbReference>
<proteinExistence type="predicted"/>
<name>A0A2Z5ZI41_9PROT</name>
<dbReference type="Proteomes" id="UP000270034">
    <property type="component" value="Chromosome"/>
</dbReference>
<evidence type="ECO:0000313" key="1">
    <source>
        <dbReference type="EMBL" id="BBC80228.1"/>
    </source>
</evidence>
<dbReference type="AlphaFoldDB" id="A0A2Z5ZI41"/>
<organism evidence="1 2">
    <name type="scientific">Acetobacter orientalis</name>
    <dbReference type="NCBI Taxonomy" id="146474"/>
    <lineage>
        <taxon>Bacteria</taxon>
        <taxon>Pseudomonadati</taxon>
        <taxon>Pseudomonadota</taxon>
        <taxon>Alphaproteobacteria</taxon>
        <taxon>Acetobacterales</taxon>
        <taxon>Acetobacteraceae</taxon>
        <taxon>Acetobacter</taxon>
    </lineage>
</organism>
<dbReference type="KEGG" id="aot:AcetOri_orf02822"/>
<sequence>MHHEGTKAPTDFCKYYATIKKTEIKMSFSNDITKENK</sequence>
<accession>A0A2Z5ZI41</accession>
<evidence type="ECO:0000313" key="2">
    <source>
        <dbReference type="Proteomes" id="UP000270034"/>
    </source>
</evidence>
<gene>
    <name evidence="1" type="ORF">AcetOrient_orf02822</name>
</gene>